<keyword evidence="1" id="KW-0812">Transmembrane</keyword>
<feature type="transmembrane region" description="Helical" evidence="1">
    <location>
        <begin position="285"/>
        <end position="302"/>
    </location>
</feature>
<reference evidence="2 3" key="1">
    <citation type="journal article" date="2015" name="Nature">
        <title>rRNA introns, odd ribosomes, and small enigmatic genomes across a large radiation of phyla.</title>
        <authorList>
            <person name="Brown C.T."/>
            <person name="Hug L.A."/>
            <person name="Thomas B.C."/>
            <person name="Sharon I."/>
            <person name="Castelle C.J."/>
            <person name="Singh A."/>
            <person name="Wilkins M.J."/>
            <person name="Williams K.H."/>
            <person name="Banfield J.F."/>
        </authorList>
    </citation>
    <scope>NUCLEOTIDE SEQUENCE [LARGE SCALE GENOMIC DNA]</scope>
</reference>
<feature type="transmembrane region" description="Helical" evidence="1">
    <location>
        <begin position="98"/>
        <end position="120"/>
    </location>
</feature>
<dbReference type="STRING" id="1618392.UW41_C0022G0016"/>
<evidence type="ECO:0000313" key="3">
    <source>
        <dbReference type="Proteomes" id="UP000034172"/>
    </source>
</evidence>
<keyword evidence="1" id="KW-1133">Transmembrane helix</keyword>
<comment type="caution">
    <text evidence="2">The sequence shown here is derived from an EMBL/GenBank/DDBJ whole genome shotgun (WGS) entry which is preliminary data.</text>
</comment>
<evidence type="ECO:0000256" key="1">
    <source>
        <dbReference type="SAM" id="Phobius"/>
    </source>
</evidence>
<dbReference type="Proteomes" id="UP000034172">
    <property type="component" value="Unassembled WGS sequence"/>
</dbReference>
<evidence type="ECO:0008006" key="4">
    <source>
        <dbReference type="Google" id="ProtNLM"/>
    </source>
</evidence>
<keyword evidence="1" id="KW-0472">Membrane</keyword>
<dbReference type="EMBL" id="LCIE01000022">
    <property type="protein sequence ID" value="KKT48653.1"/>
    <property type="molecule type" value="Genomic_DNA"/>
</dbReference>
<dbReference type="AlphaFoldDB" id="A0A0G1HPT4"/>
<feature type="transmembrane region" description="Helical" evidence="1">
    <location>
        <begin position="314"/>
        <end position="330"/>
    </location>
</feature>
<feature type="transmembrane region" description="Helical" evidence="1">
    <location>
        <begin position="259"/>
        <end position="278"/>
    </location>
</feature>
<sequence length="488" mass="56744">MQQEKRTMKRALPYLFVTLIFATILNLSRASYSFINTHDEDDNIVSGFLMSRNNLQMSKEIFTHHLPGAYLISEVLDRTFQPTGTDQSVYVHRTFITIWNYVWAVVLVSVWGPFSVWLVLVVELLRASYLHGLFQAENLVIYPMVYLLLTFVTERKTHPLLSGFSTGLIAVLLSPLWPLILSTSCRFLWFNRLKPKYIVLWLVAFLIPVVWTLVKIDVRGFATQFFGYNVQTYAPLLINNPVKYTLKVFLAPALVMKNLSLTTKNISIQLLVLFLFIFDFKRIKFRTLIIFGLLLGMIGYRSVPGLNNVLDFHALPWVAALGALCWYKYFGAIRQKGFLWNLVLLVPLFMFLMNPSDYFPNQKQAGKMVIRYADKSPVVNYLNSIKATGDTLFTLPAHTLLYQQTNIIPFNKFLFYLPWMEQSPILYTELVDSFQDRLPTFLFIDKIHFPYFPPDEISKLLKNYEEVKIVENEPPVYILNNYQFSITK</sequence>
<proteinExistence type="predicted"/>
<gene>
    <name evidence="2" type="ORF">UW41_C0022G0016</name>
</gene>
<name>A0A0G1HPT4_9BACT</name>
<evidence type="ECO:0000313" key="2">
    <source>
        <dbReference type="EMBL" id="KKT48653.1"/>
    </source>
</evidence>
<feature type="transmembrane region" description="Helical" evidence="1">
    <location>
        <begin position="197"/>
        <end position="214"/>
    </location>
</feature>
<feature type="transmembrane region" description="Helical" evidence="1">
    <location>
        <begin position="12"/>
        <end position="32"/>
    </location>
</feature>
<protein>
    <recommendedName>
        <fullName evidence="4">Glycosyltransferase RgtA/B/C/D-like domain-containing protein</fullName>
    </recommendedName>
</protein>
<accession>A0A0G1HPT4</accession>
<feature type="transmembrane region" description="Helical" evidence="1">
    <location>
        <begin position="337"/>
        <end position="353"/>
    </location>
</feature>
<feature type="transmembrane region" description="Helical" evidence="1">
    <location>
        <begin position="132"/>
        <end position="152"/>
    </location>
</feature>
<organism evidence="2 3">
    <name type="scientific">Candidatus Collierbacteria bacterium GW2011_GWC2_44_18</name>
    <dbReference type="NCBI Taxonomy" id="1618392"/>
    <lineage>
        <taxon>Bacteria</taxon>
        <taxon>Candidatus Collieribacteriota</taxon>
    </lineage>
</organism>
<feature type="transmembrane region" description="Helical" evidence="1">
    <location>
        <begin position="164"/>
        <end position="185"/>
    </location>
</feature>